<comment type="catalytic activity">
    <reaction evidence="9 10">
        <text>D-gluconate + ATP = 6-phospho-D-gluconate + ADP + H(+)</text>
        <dbReference type="Rhea" id="RHEA:19433"/>
        <dbReference type="ChEBI" id="CHEBI:15378"/>
        <dbReference type="ChEBI" id="CHEBI:18391"/>
        <dbReference type="ChEBI" id="CHEBI:30616"/>
        <dbReference type="ChEBI" id="CHEBI:58759"/>
        <dbReference type="ChEBI" id="CHEBI:456216"/>
        <dbReference type="EC" id="2.7.1.12"/>
    </reaction>
</comment>
<keyword evidence="5 10" id="KW-0547">Nucleotide-binding</keyword>
<dbReference type="PANTHER" id="PTHR43442">
    <property type="entry name" value="GLUCONOKINASE-RELATED"/>
    <property type="match status" value="1"/>
</dbReference>
<dbReference type="EC" id="2.7.1.12" evidence="3 10"/>
<evidence type="ECO:0000256" key="7">
    <source>
        <dbReference type="ARBA" id="ARBA00022840"/>
    </source>
</evidence>
<evidence type="ECO:0000256" key="4">
    <source>
        <dbReference type="ARBA" id="ARBA00022679"/>
    </source>
</evidence>
<dbReference type="AlphaFoldDB" id="A0A1U9YXB6"/>
<dbReference type="Gene3D" id="3.40.50.300">
    <property type="entry name" value="P-loop containing nucleotide triphosphate hydrolases"/>
    <property type="match status" value="1"/>
</dbReference>
<keyword evidence="8" id="KW-0311">Gluconate utilization</keyword>
<name>A0A1U9YXB6_9HYPH</name>
<evidence type="ECO:0000256" key="8">
    <source>
        <dbReference type="ARBA" id="ARBA00023064"/>
    </source>
</evidence>
<dbReference type="STRING" id="1122214.Mame_00702"/>
<proteinExistence type="inferred from homology"/>
<dbReference type="GO" id="GO:0046316">
    <property type="term" value="F:gluconokinase activity"/>
    <property type="evidence" value="ECO:0007669"/>
    <property type="project" value="UniProtKB-EC"/>
</dbReference>
<dbReference type="Pfam" id="PF13671">
    <property type="entry name" value="AAA_33"/>
    <property type="match status" value="1"/>
</dbReference>
<comment type="pathway">
    <text evidence="1">Carbohydrate acid metabolism.</text>
</comment>
<evidence type="ECO:0000256" key="3">
    <source>
        <dbReference type="ARBA" id="ARBA00012054"/>
    </source>
</evidence>
<dbReference type="GO" id="GO:0005737">
    <property type="term" value="C:cytoplasm"/>
    <property type="evidence" value="ECO:0007669"/>
    <property type="project" value="TreeGrafter"/>
</dbReference>
<keyword evidence="4 10" id="KW-0808">Transferase</keyword>
<dbReference type="eggNOG" id="COG3265">
    <property type="taxonomic scope" value="Bacteria"/>
</dbReference>
<dbReference type="NCBIfam" id="TIGR01313">
    <property type="entry name" value="therm_gnt_kin"/>
    <property type="match status" value="1"/>
</dbReference>
<evidence type="ECO:0000313" key="11">
    <source>
        <dbReference type="EMBL" id="AQZ50078.1"/>
    </source>
</evidence>
<dbReference type="CDD" id="cd02021">
    <property type="entry name" value="GntK"/>
    <property type="match status" value="1"/>
</dbReference>
<evidence type="ECO:0000256" key="2">
    <source>
        <dbReference type="ARBA" id="ARBA00008420"/>
    </source>
</evidence>
<dbReference type="GO" id="GO:0005524">
    <property type="term" value="F:ATP binding"/>
    <property type="evidence" value="ECO:0007669"/>
    <property type="project" value="UniProtKB-KW"/>
</dbReference>
<dbReference type="SUPFAM" id="SSF52540">
    <property type="entry name" value="P-loop containing nucleoside triphosphate hydrolases"/>
    <property type="match status" value="1"/>
</dbReference>
<evidence type="ECO:0000256" key="5">
    <source>
        <dbReference type="ARBA" id="ARBA00022741"/>
    </source>
</evidence>
<dbReference type="InterPro" id="IPR027417">
    <property type="entry name" value="P-loop_NTPase"/>
</dbReference>
<comment type="similarity">
    <text evidence="2 10">Belongs to the gluconokinase GntK/GntV family.</text>
</comment>
<keyword evidence="6 10" id="KW-0418">Kinase</keyword>
<dbReference type="EMBL" id="CP020330">
    <property type="protein sequence ID" value="AQZ50078.1"/>
    <property type="molecule type" value="Genomic_DNA"/>
</dbReference>
<keyword evidence="7 10" id="KW-0067">ATP-binding</keyword>
<keyword evidence="12" id="KW-1185">Reference proteome</keyword>
<dbReference type="InterPro" id="IPR006001">
    <property type="entry name" value="Therm_gnt_kin"/>
</dbReference>
<evidence type="ECO:0000313" key="12">
    <source>
        <dbReference type="Proteomes" id="UP000191135"/>
    </source>
</evidence>
<dbReference type="RefSeq" id="WP_018067728.1">
    <property type="nucleotide sequence ID" value="NZ_AQWH01000052.1"/>
</dbReference>
<sequence>MNNHDIEKPGAIPDAIIVMGVSGSGKSSVARRLAERAGHDFIEGDELHPAANVEKMSRGIPLQDEDRWPWLALIGAEIANHRQVGVVVTCSALKKTYRDRLRQTAGGSLAFVFLDGSEALLSARMGHRTGHFMPVSLLQSQLTTLERPDGEPGVVVVDIDQSLEAIVEAALAGLVTAFD</sequence>
<accession>A0A1U9YXB6</accession>
<evidence type="ECO:0000256" key="10">
    <source>
        <dbReference type="RuleBase" id="RU363066"/>
    </source>
</evidence>
<protein>
    <recommendedName>
        <fullName evidence="3 10">Gluconokinase</fullName>
        <ecNumber evidence="3 10">2.7.1.12</ecNumber>
    </recommendedName>
</protein>
<dbReference type="PANTHER" id="PTHR43442:SF3">
    <property type="entry name" value="GLUCONOKINASE-RELATED"/>
    <property type="match status" value="1"/>
</dbReference>
<organism evidence="11 12">
    <name type="scientific">Martelella mediterranea DSM 17316</name>
    <dbReference type="NCBI Taxonomy" id="1122214"/>
    <lineage>
        <taxon>Bacteria</taxon>
        <taxon>Pseudomonadati</taxon>
        <taxon>Pseudomonadota</taxon>
        <taxon>Alphaproteobacteria</taxon>
        <taxon>Hyphomicrobiales</taxon>
        <taxon>Aurantimonadaceae</taxon>
        <taxon>Martelella</taxon>
    </lineage>
</organism>
<evidence type="ECO:0000256" key="1">
    <source>
        <dbReference type="ARBA" id="ARBA00004761"/>
    </source>
</evidence>
<evidence type="ECO:0000256" key="9">
    <source>
        <dbReference type="ARBA" id="ARBA00048090"/>
    </source>
</evidence>
<dbReference type="FunFam" id="3.40.50.300:FF:000522">
    <property type="entry name" value="Gluconokinase"/>
    <property type="match status" value="1"/>
</dbReference>
<gene>
    <name evidence="11" type="primary">gntK_1</name>
    <name evidence="11" type="ORF">Mame_00702</name>
</gene>
<dbReference type="Proteomes" id="UP000191135">
    <property type="component" value="Chromosome"/>
</dbReference>
<dbReference type="KEGG" id="mmed:Mame_00702"/>
<dbReference type="GO" id="GO:0019521">
    <property type="term" value="P:D-gluconate metabolic process"/>
    <property type="evidence" value="ECO:0007669"/>
    <property type="project" value="UniProtKB-KW"/>
</dbReference>
<reference evidence="11 12" key="1">
    <citation type="submission" date="2017-03" db="EMBL/GenBank/DDBJ databases">
        <title>Foreign affairs: Plasmid Transfer between Roseobacters and Rhizobia.</title>
        <authorList>
            <person name="Bartling P."/>
            <person name="Bunk B."/>
            <person name="Overmann J."/>
            <person name="Brinkmann H."/>
            <person name="Petersen J."/>
        </authorList>
    </citation>
    <scope>NUCLEOTIDE SEQUENCE [LARGE SCALE GENOMIC DNA]</scope>
    <source>
        <strain evidence="11 12">MACL11</strain>
    </source>
</reference>
<evidence type="ECO:0000256" key="6">
    <source>
        <dbReference type="ARBA" id="ARBA00022777"/>
    </source>
</evidence>